<dbReference type="Proteomes" id="UP000001340">
    <property type="component" value="Unassembled WGS sequence"/>
</dbReference>
<organism evidence="1 2">
    <name type="scientific">Leptospira interrogans str. UI 12758</name>
    <dbReference type="NCBI Taxonomy" id="1049938"/>
    <lineage>
        <taxon>Bacteria</taxon>
        <taxon>Pseudomonadati</taxon>
        <taxon>Spirochaetota</taxon>
        <taxon>Spirochaetia</taxon>
        <taxon>Leptospirales</taxon>
        <taxon>Leptospiraceae</taxon>
        <taxon>Leptospira</taxon>
    </lineage>
</organism>
<evidence type="ECO:0000313" key="1">
    <source>
        <dbReference type="EMBL" id="EKR55118.1"/>
    </source>
</evidence>
<comment type="caution">
    <text evidence="1">The sequence shown here is derived from an EMBL/GenBank/DDBJ whole genome shotgun (WGS) entry which is preliminary data.</text>
</comment>
<gene>
    <name evidence="1" type="ORF">LEP1GSC105_2575</name>
</gene>
<sequence length="83" mass="10118">MFFPPLQNSDPERIPLGINFKRDFFSEIPYVASKILLLETIYTKYRTERWKEINFFSEIIKKINFLLKIKINFKTYLIEQSIH</sequence>
<protein>
    <submittedName>
        <fullName evidence="1">Uncharacterized protein</fullName>
    </submittedName>
</protein>
<reference evidence="1 2" key="1">
    <citation type="submission" date="2012-10" db="EMBL/GenBank/DDBJ databases">
        <authorList>
            <person name="Harkins D.M."/>
            <person name="Durkin A.S."/>
            <person name="Brinkac L.M."/>
            <person name="Haft D.H."/>
            <person name="Selengut J.D."/>
            <person name="Sanka R."/>
            <person name="DePew J."/>
            <person name="Purushe J."/>
            <person name="Chanthongthip A."/>
            <person name="Lattana O."/>
            <person name="Phetsouvanh R."/>
            <person name="Newton P.N."/>
            <person name="Vinetz J.M."/>
            <person name="Sutton G.G."/>
            <person name="Nierman W.C."/>
            <person name="Fouts D.E."/>
        </authorList>
    </citation>
    <scope>NUCLEOTIDE SEQUENCE [LARGE SCALE GENOMIC DNA]</scope>
    <source>
        <strain evidence="1 2">UI 12758</strain>
    </source>
</reference>
<accession>A0A0E2D5F1</accession>
<dbReference type="AlphaFoldDB" id="A0A0E2D5F1"/>
<proteinExistence type="predicted"/>
<evidence type="ECO:0000313" key="2">
    <source>
        <dbReference type="Proteomes" id="UP000001340"/>
    </source>
</evidence>
<dbReference type="RefSeq" id="WP_000465970.1">
    <property type="nucleotide sequence ID" value="NZ_AHNR02000036.1"/>
</dbReference>
<dbReference type="EMBL" id="AHNR02000036">
    <property type="protein sequence ID" value="EKR55118.1"/>
    <property type="molecule type" value="Genomic_DNA"/>
</dbReference>
<name>A0A0E2D5F1_LEPIR</name>